<dbReference type="AlphaFoldDB" id="A0A378BD88"/>
<dbReference type="Pfam" id="PF04198">
    <property type="entry name" value="Sugar-bind"/>
    <property type="match status" value="1"/>
</dbReference>
<dbReference type="GO" id="GO:0030246">
    <property type="term" value="F:carbohydrate binding"/>
    <property type="evidence" value="ECO:0007669"/>
    <property type="project" value="InterPro"/>
</dbReference>
<dbReference type="EMBL" id="UGMD01000002">
    <property type="protein sequence ID" value="STV36616.1"/>
    <property type="molecule type" value="Genomic_DNA"/>
</dbReference>
<gene>
    <name evidence="2" type="ORF">NCTC204_06176</name>
</gene>
<proteinExistence type="predicted"/>
<sequence>MAALVSNYLAGVLKNDMTVTVGQGRNVAAVANHVGVFPERHCRFICGIGGTKRDNQLIDADHISRIWRANLTASAKRFTPRPMWNPGAARGLYAKPPD</sequence>
<name>A0A378BD88_KLEPN</name>
<protein>
    <submittedName>
        <fullName evidence="2">Transcriptional regulator</fullName>
    </submittedName>
</protein>
<dbReference type="InterPro" id="IPR007324">
    <property type="entry name" value="Sugar-bd_dom_put"/>
</dbReference>
<feature type="domain" description="Sugar-binding" evidence="1">
    <location>
        <begin position="1"/>
        <end position="65"/>
    </location>
</feature>
<organism evidence="2 3">
    <name type="scientific">Klebsiella pneumoniae</name>
    <dbReference type="NCBI Taxonomy" id="573"/>
    <lineage>
        <taxon>Bacteria</taxon>
        <taxon>Pseudomonadati</taxon>
        <taxon>Pseudomonadota</taxon>
        <taxon>Gammaproteobacteria</taxon>
        <taxon>Enterobacterales</taxon>
        <taxon>Enterobacteriaceae</taxon>
        <taxon>Klebsiella/Raoultella group</taxon>
        <taxon>Klebsiella</taxon>
        <taxon>Klebsiella pneumoniae complex</taxon>
    </lineage>
</organism>
<evidence type="ECO:0000313" key="3">
    <source>
        <dbReference type="Proteomes" id="UP000255192"/>
    </source>
</evidence>
<dbReference type="Proteomes" id="UP000255192">
    <property type="component" value="Unassembled WGS sequence"/>
</dbReference>
<reference evidence="2 3" key="1">
    <citation type="submission" date="2018-06" db="EMBL/GenBank/DDBJ databases">
        <authorList>
            <consortium name="Pathogen Informatics"/>
            <person name="Doyle S."/>
        </authorList>
    </citation>
    <scope>NUCLEOTIDE SEQUENCE [LARGE SCALE GENOMIC DNA]</scope>
    <source>
        <strain evidence="2 3">NCTC204</strain>
    </source>
</reference>
<accession>A0A378BD88</accession>
<dbReference type="Gene3D" id="3.40.50.1360">
    <property type="match status" value="1"/>
</dbReference>
<evidence type="ECO:0000259" key="1">
    <source>
        <dbReference type="Pfam" id="PF04198"/>
    </source>
</evidence>
<evidence type="ECO:0000313" key="2">
    <source>
        <dbReference type="EMBL" id="STV36616.1"/>
    </source>
</evidence>
<dbReference type="SUPFAM" id="SSF100950">
    <property type="entry name" value="NagB/RpiA/CoA transferase-like"/>
    <property type="match status" value="1"/>
</dbReference>
<dbReference type="InterPro" id="IPR037171">
    <property type="entry name" value="NagB/RpiA_transferase-like"/>
</dbReference>